<dbReference type="EMBL" id="CAKOFQ010007314">
    <property type="protein sequence ID" value="CAH1998125.1"/>
    <property type="molecule type" value="Genomic_DNA"/>
</dbReference>
<comment type="caution">
    <text evidence="1">The sequence shown here is derived from an EMBL/GenBank/DDBJ whole genome shotgun (WGS) entry which is preliminary data.</text>
</comment>
<protein>
    <submittedName>
        <fullName evidence="1">Uncharacterized protein</fullName>
    </submittedName>
</protein>
<sequence>MEHNIDDMKRYQQDMRNDFNTNMTVFAMELQQQKEVQEEMRKDIRSINKTVANLQKFRAFDIWVNSLDVDVY</sequence>
<accession>A0A9P0LGR8</accession>
<keyword evidence="2" id="KW-1185">Reference proteome</keyword>
<gene>
    <name evidence="1" type="ORF">ACAOBT_LOCUS24163</name>
</gene>
<dbReference type="AlphaFoldDB" id="A0A9P0LGR8"/>
<evidence type="ECO:0000313" key="1">
    <source>
        <dbReference type="EMBL" id="CAH1998125.1"/>
    </source>
</evidence>
<dbReference type="Proteomes" id="UP001152888">
    <property type="component" value="Unassembled WGS sequence"/>
</dbReference>
<name>A0A9P0LGR8_ACAOB</name>
<organism evidence="1 2">
    <name type="scientific">Acanthoscelides obtectus</name>
    <name type="common">Bean weevil</name>
    <name type="synonym">Bruchus obtectus</name>
    <dbReference type="NCBI Taxonomy" id="200917"/>
    <lineage>
        <taxon>Eukaryota</taxon>
        <taxon>Metazoa</taxon>
        <taxon>Ecdysozoa</taxon>
        <taxon>Arthropoda</taxon>
        <taxon>Hexapoda</taxon>
        <taxon>Insecta</taxon>
        <taxon>Pterygota</taxon>
        <taxon>Neoptera</taxon>
        <taxon>Endopterygota</taxon>
        <taxon>Coleoptera</taxon>
        <taxon>Polyphaga</taxon>
        <taxon>Cucujiformia</taxon>
        <taxon>Chrysomeloidea</taxon>
        <taxon>Chrysomelidae</taxon>
        <taxon>Bruchinae</taxon>
        <taxon>Bruchini</taxon>
        <taxon>Acanthoscelides</taxon>
    </lineage>
</organism>
<proteinExistence type="predicted"/>
<reference evidence="1" key="1">
    <citation type="submission" date="2022-03" db="EMBL/GenBank/DDBJ databases">
        <authorList>
            <person name="Sayadi A."/>
        </authorList>
    </citation>
    <scope>NUCLEOTIDE SEQUENCE</scope>
</reference>
<evidence type="ECO:0000313" key="2">
    <source>
        <dbReference type="Proteomes" id="UP001152888"/>
    </source>
</evidence>